<dbReference type="EMBL" id="AC091749">
    <property type="protein sequence ID" value="AAL31097.1"/>
    <property type="molecule type" value="Genomic_DNA"/>
</dbReference>
<gene>
    <name evidence="1" type="primary">OSJNBb0008A05.11</name>
</gene>
<protein>
    <submittedName>
        <fullName evidence="1">Uncharacterized protein</fullName>
    </submittedName>
</protein>
<organism evidence="1 2">
    <name type="scientific">Oryza sativa subsp. japonica</name>
    <name type="common">Rice</name>
    <dbReference type="NCBI Taxonomy" id="39947"/>
    <lineage>
        <taxon>Eukaryota</taxon>
        <taxon>Viridiplantae</taxon>
        <taxon>Streptophyta</taxon>
        <taxon>Embryophyta</taxon>
        <taxon>Tracheophyta</taxon>
        <taxon>Spermatophyta</taxon>
        <taxon>Magnoliopsida</taxon>
        <taxon>Liliopsida</taxon>
        <taxon>Poales</taxon>
        <taxon>Poaceae</taxon>
        <taxon>BOP clade</taxon>
        <taxon>Oryzoideae</taxon>
        <taxon>Oryzeae</taxon>
        <taxon>Oryzinae</taxon>
        <taxon>Oryza</taxon>
        <taxon>Oryza sativa</taxon>
    </lineage>
</organism>
<sequence>MASLPVPFALLARAVKTIGTFLSTDSDAARGHPNYYHLFRILEILAYYAAPDHNAAELSIHNCSNWFKRINN</sequence>
<evidence type="ECO:0000313" key="2">
    <source>
        <dbReference type="Proteomes" id="UP000000763"/>
    </source>
</evidence>
<reference evidence="2" key="2">
    <citation type="journal article" date="2008" name="Nucleic Acids Res.">
        <title>The rice annotation project database (RAP-DB): 2008 update.</title>
        <authorList>
            <consortium name="The rice annotation project (RAP)"/>
        </authorList>
    </citation>
    <scope>GENOME REANNOTATION</scope>
    <source>
        <strain evidence="2">cv. Nipponbare</strain>
    </source>
</reference>
<dbReference type="Proteomes" id="UP000000763">
    <property type="component" value="Chromosome 10"/>
</dbReference>
<reference evidence="2" key="1">
    <citation type="journal article" date="2005" name="Nature">
        <title>The map-based sequence of the rice genome.</title>
        <authorList>
            <consortium name="International rice genome sequencing project (IRGSP)"/>
            <person name="Matsumoto T."/>
            <person name="Wu J."/>
            <person name="Kanamori H."/>
            <person name="Katayose Y."/>
            <person name="Fujisawa M."/>
            <person name="Namiki N."/>
            <person name="Mizuno H."/>
            <person name="Yamamoto K."/>
            <person name="Antonio B.A."/>
            <person name="Baba T."/>
            <person name="Sakata K."/>
            <person name="Nagamura Y."/>
            <person name="Aoki H."/>
            <person name="Arikawa K."/>
            <person name="Arita K."/>
            <person name="Bito T."/>
            <person name="Chiden Y."/>
            <person name="Fujitsuka N."/>
            <person name="Fukunaka R."/>
            <person name="Hamada M."/>
            <person name="Harada C."/>
            <person name="Hayashi A."/>
            <person name="Hijishita S."/>
            <person name="Honda M."/>
            <person name="Hosokawa S."/>
            <person name="Ichikawa Y."/>
            <person name="Idonuma A."/>
            <person name="Iijima M."/>
            <person name="Ikeda M."/>
            <person name="Ikeno M."/>
            <person name="Ito K."/>
            <person name="Ito S."/>
            <person name="Ito T."/>
            <person name="Ito Y."/>
            <person name="Ito Y."/>
            <person name="Iwabuchi A."/>
            <person name="Kamiya K."/>
            <person name="Karasawa W."/>
            <person name="Kurita K."/>
            <person name="Katagiri S."/>
            <person name="Kikuta A."/>
            <person name="Kobayashi H."/>
            <person name="Kobayashi N."/>
            <person name="Machita K."/>
            <person name="Maehara T."/>
            <person name="Masukawa M."/>
            <person name="Mizubayashi T."/>
            <person name="Mukai Y."/>
            <person name="Nagasaki H."/>
            <person name="Nagata Y."/>
            <person name="Naito S."/>
            <person name="Nakashima M."/>
            <person name="Nakama Y."/>
            <person name="Nakamichi Y."/>
            <person name="Nakamura M."/>
            <person name="Meguro A."/>
            <person name="Negishi M."/>
            <person name="Ohta I."/>
            <person name="Ohta T."/>
            <person name="Okamoto M."/>
            <person name="Ono N."/>
            <person name="Saji S."/>
            <person name="Sakaguchi M."/>
            <person name="Sakai K."/>
            <person name="Shibata M."/>
            <person name="Shimokawa T."/>
            <person name="Song J."/>
            <person name="Takazaki Y."/>
            <person name="Terasawa K."/>
            <person name="Tsugane M."/>
            <person name="Tsuji K."/>
            <person name="Ueda S."/>
            <person name="Waki K."/>
            <person name="Yamagata H."/>
            <person name="Yamamoto M."/>
            <person name="Yamamoto S."/>
            <person name="Yamane H."/>
            <person name="Yoshiki S."/>
            <person name="Yoshihara R."/>
            <person name="Yukawa K."/>
            <person name="Zhong H."/>
            <person name="Yano M."/>
            <person name="Yuan Q."/>
            <person name="Ouyang S."/>
            <person name="Liu J."/>
            <person name="Jones K.M."/>
            <person name="Gansberger K."/>
            <person name="Moffat K."/>
            <person name="Hill J."/>
            <person name="Bera J."/>
            <person name="Fadrosh D."/>
            <person name="Jin S."/>
            <person name="Johri S."/>
            <person name="Kim M."/>
            <person name="Overton L."/>
            <person name="Reardon M."/>
            <person name="Tsitrin T."/>
            <person name="Vuong H."/>
            <person name="Weaver B."/>
            <person name="Ciecko A."/>
            <person name="Tallon L."/>
            <person name="Jackson J."/>
            <person name="Pai G."/>
            <person name="Aken S.V."/>
            <person name="Utterback T."/>
            <person name="Reidmuller S."/>
            <person name="Feldblyum T."/>
            <person name="Hsiao J."/>
            <person name="Zismann V."/>
            <person name="Iobst S."/>
            <person name="de Vazeille A.R."/>
            <person name="Buell C.R."/>
            <person name="Ying K."/>
            <person name="Li Y."/>
            <person name="Lu T."/>
            <person name="Huang Y."/>
            <person name="Zhao Q."/>
            <person name="Feng Q."/>
            <person name="Zhang L."/>
            <person name="Zhu J."/>
            <person name="Weng Q."/>
            <person name="Mu J."/>
            <person name="Lu Y."/>
            <person name="Fan D."/>
            <person name="Liu Y."/>
            <person name="Guan J."/>
            <person name="Zhang Y."/>
            <person name="Yu S."/>
            <person name="Liu X."/>
            <person name="Zhang Y."/>
            <person name="Hong G."/>
            <person name="Han B."/>
            <person name="Choisne N."/>
            <person name="Demange N."/>
            <person name="Orjeda G."/>
            <person name="Samain S."/>
            <person name="Cattolico L."/>
            <person name="Pelletier E."/>
            <person name="Couloux A."/>
            <person name="Segurens B."/>
            <person name="Wincker P."/>
            <person name="D'Hont A."/>
            <person name="Scarpelli C."/>
            <person name="Weissenbach J."/>
            <person name="Salanoubat M."/>
            <person name="Quetier F."/>
            <person name="Yu Y."/>
            <person name="Kim H.R."/>
            <person name="Rambo T."/>
            <person name="Currie J."/>
            <person name="Collura K."/>
            <person name="Luo M."/>
            <person name="Yang T."/>
            <person name="Ammiraju J.S.S."/>
            <person name="Engler F."/>
            <person name="Soderlund C."/>
            <person name="Wing R.A."/>
            <person name="Palmer L.E."/>
            <person name="de la Bastide M."/>
            <person name="Spiegel L."/>
            <person name="Nascimento L."/>
            <person name="Zutavern T."/>
            <person name="O'Shaughnessy A."/>
            <person name="Dike S."/>
            <person name="Dedhia N."/>
            <person name="Preston R."/>
            <person name="Balija V."/>
            <person name="McCombie W.R."/>
            <person name="Chow T."/>
            <person name="Chen H."/>
            <person name="Chung M."/>
            <person name="Chen C."/>
            <person name="Shaw J."/>
            <person name="Wu H."/>
            <person name="Hsiao K."/>
            <person name="Chao Y."/>
            <person name="Chu M."/>
            <person name="Cheng C."/>
            <person name="Hour A."/>
            <person name="Lee P."/>
            <person name="Lin S."/>
            <person name="Lin Y."/>
            <person name="Liou J."/>
            <person name="Liu S."/>
            <person name="Hsing Y."/>
            <person name="Raghuvanshi S."/>
            <person name="Mohanty A."/>
            <person name="Bharti A.K."/>
            <person name="Gaur A."/>
            <person name="Gupta V."/>
            <person name="Kumar D."/>
            <person name="Ravi V."/>
            <person name="Vij S."/>
            <person name="Kapur A."/>
            <person name="Khurana P."/>
            <person name="Khurana P."/>
            <person name="Khurana J.P."/>
            <person name="Tyagi A.K."/>
            <person name="Gaikwad K."/>
            <person name="Singh A."/>
            <person name="Dalal V."/>
            <person name="Srivastava S."/>
            <person name="Dixit A."/>
            <person name="Pal A.K."/>
            <person name="Ghazi I.A."/>
            <person name="Yadav M."/>
            <person name="Pandit A."/>
            <person name="Bhargava A."/>
            <person name="Sureshbabu K."/>
            <person name="Batra K."/>
            <person name="Sharma T.R."/>
            <person name="Mohapatra T."/>
            <person name="Singh N.K."/>
            <person name="Messing J."/>
            <person name="Nelson A.B."/>
            <person name="Fuks G."/>
            <person name="Kavchok S."/>
            <person name="Keizer G."/>
            <person name="Linton E."/>
            <person name="Llaca V."/>
            <person name="Song R."/>
            <person name="Tanyolac B."/>
            <person name="Young S."/>
            <person name="Ho-Il K."/>
            <person name="Hahn J.H."/>
            <person name="Sangsakoo G."/>
            <person name="Vanavichit A."/>
            <person name="de Mattos Luiz.A.T."/>
            <person name="Zimmer P.D."/>
            <person name="Malone G."/>
            <person name="Dellagostin O."/>
            <person name="de Oliveira A.C."/>
            <person name="Bevan M."/>
            <person name="Bancroft I."/>
            <person name="Minx P."/>
            <person name="Cordum H."/>
            <person name="Wilson R."/>
            <person name="Cheng Z."/>
            <person name="Jin W."/>
            <person name="Jiang J."/>
            <person name="Leong S.A."/>
            <person name="Iwama H."/>
            <person name="Gojobori T."/>
            <person name="Itoh T."/>
            <person name="Niimura Y."/>
            <person name="Fujii Y."/>
            <person name="Habara T."/>
            <person name="Sakai H."/>
            <person name="Sato Y."/>
            <person name="Wilson G."/>
            <person name="Kumar K."/>
            <person name="McCouch S."/>
            <person name="Juretic N."/>
            <person name="Hoen D."/>
            <person name="Wright S."/>
            <person name="Bruskiewich R."/>
            <person name="Bureau T."/>
            <person name="Miyao A."/>
            <person name="Hirochika H."/>
            <person name="Nishikawa T."/>
            <person name="Kadowaki K."/>
            <person name="Sugiura M."/>
            <person name="Burr B."/>
            <person name="Sasaki T."/>
        </authorList>
    </citation>
    <scope>NUCLEOTIDE SEQUENCE [LARGE SCALE GENOMIC DNA]</scope>
    <source>
        <strain evidence="2">cv. Nipponbare</strain>
    </source>
</reference>
<dbReference type="AlphaFoldDB" id="Q8W5F1"/>
<accession>Q8W5F1</accession>
<evidence type="ECO:0000313" key="1">
    <source>
        <dbReference type="EMBL" id="AAL31097.1"/>
    </source>
</evidence>
<proteinExistence type="predicted"/>
<name>Q8W5F1_ORYSJ</name>